<comment type="cofactor">
    <cofactor evidence="1">
        <name>a divalent metal cation</name>
        <dbReference type="ChEBI" id="CHEBI:60240"/>
    </cofactor>
</comment>
<accession>F2JI88</accession>
<dbReference type="AlphaFoldDB" id="F2JI88"/>
<reference evidence="6 7" key="1">
    <citation type="journal article" date="2011" name="J. Bacteriol.">
        <title>Complete genome sequence of the cellulose-degrading bacterium Cellulosilyticum lentocellum.</title>
        <authorList>
            <consortium name="US DOE Joint Genome Institute"/>
            <person name="Miller D.A."/>
            <person name="Suen G."/>
            <person name="Bruce D."/>
            <person name="Copeland A."/>
            <person name="Cheng J.F."/>
            <person name="Detter C."/>
            <person name="Goodwin L.A."/>
            <person name="Han C.S."/>
            <person name="Hauser L.J."/>
            <person name="Land M.L."/>
            <person name="Lapidus A."/>
            <person name="Lucas S."/>
            <person name="Meincke L."/>
            <person name="Pitluck S."/>
            <person name="Tapia R."/>
            <person name="Teshima H."/>
            <person name="Woyke T."/>
            <person name="Fox B.G."/>
            <person name="Angert E.R."/>
            <person name="Currie C.R."/>
        </authorList>
    </citation>
    <scope>NUCLEOTIDE SEQUENCE [LARGE SCALE GENOMIC DNA]</scope>
    <source>
        <strain evidence="7">ATCC 49066 / DSM 5427 / NCIMB 11756 / RHM5</strain>
    </source>
</reference>
<proteinExistence type="inferred from homology"/>
<evidence type="ECO:0000259" key="5">
    <source>
        <dbReference type="Pfam" id="PF00149"/>
    </source>
</evidence>
<dbReference type="InterPro" id="IPR004843">
    <property type="entry name" value="Calcineurin-like_PHP"/>
</dbReference>
<dbReference type="HOGENOM" id="CLU_025443_3_2_9"/>
<gene>
    <name evidence="6" type="ordered locus">Clole_1390</name>
</gene>
<sequence length="279" mass="31125">MRWVISISVTLVLIAAGIYIYARYIEPELLIIKEEKLVTQSISIPKDTLKIVQFSDVHLGEDFTITDLKRVVERINGLKPDLIIFTGDLIDDNKGFTEVEEASVLLGQLQATYGKFAVYGNHDHGGNGTKRYAKILAAAEFKLLVNDNQYVTLENGERIHLIGIDDKLLGTVNIEKAMEGIQKSNYNLFISHAPDVADEVTGYPIDLQLSGHSHGGQVRIPFVGAPFTPPYANKYIKGKYTFEENERMVLYVNSGIGTSQVRYRLGNIPEITCFLISNS</sequence>
<evidence type="ECO:0000256" key="3">
    <source>
        <dbReference type="ARBA" id="ARBA00022801"/>
    </source>
</evidence>
<name>F2JI88_CELLD</name>
<dbReference type="eggNOG" id="COG1408">
    <property type="taxonomic scope" value="Bacteria"/>
</dbReference>
<organism evidence="6 7">
    <name type="scientific">Cellulosilyticum lentocellum (strain ATCC 49066 / DSM 5427 / NCIMB 11756 / RHM5)</name>
    <name type="common">Clostridium lentocellum</name>
    <dbReference type="NCBI Taxonomy" id="642492"/>
    <lineage>
        <taxon>Bacteria</taxon>
        <taxon>Bacillati</taxon>
        <taxon>Bacillota</taxon>
        <taxon>Clostridia</taxon>
        <taxon>Lachnospirales</taxon>
        <taxon>Cellulosilyticaceae</taxon>
        <taxon>Cellulosilyticum</taxon>
    </lineage>
</organism>
<dbReference type="STRING" id="642492.Clole_1390"/>
<dbReference type="CDD" id="cd07385">
    <property type="entry name" value="MPP_YkuE_C"/>
    <property type="match status" value="1"/>
</dbReference>
<dbReference type="GO" id="GO:0008758">
    <property type="term" value="F:UDP-2,3-diacylglucosamine hydrolase activity"/>
    <property type="evidence" value="ECO:0007669"/>
    <property type="project" value="TreeGrafter"/>
</dbReference>
<dbReference type="Pfam" id="PF00149">
    <property type="entry name" value="Metallophos"/>
    <property type="match status" value="1"/>
</dbReference>
<evidence type="ECO:0000256" key="1">
    <source>
        <dbReference type="ARBA" id="ARBA00001968"/>
    </source>
</evidence>
<feature type="domain" description="Calcineurin-like phosphoesterase" evidence="5">
    <location>
        <begin position="49"/>
        <end position="215"/>
    </location>
</feature>
<dbReference type="EMBL" id="CP002582">
    <property type="protein sequence ID" value="ADZ83116.1"/>
    <property type="molecule type" value="Genomic_DNA"/>
</dbReference>
<dbReference type="KEGG" id="cle:Clole_1390"/>
<dbReference type="Gene3D" id="3.60.21.10">
    <property type="match status" value="1"/>
</dbReference>
<dbReference type="PANTHER" id="PTHR31302">
    <property type="entry name" value="TRANSMEMBRANE PROTEIN WITH METALLOPHOSPHOESTERASE DOMAIN-RELATED"/>
    <property type="match status" value="1"/>
</dbReference>
<dbReference type="GO" id="GO:0046872">
    <property type="term" value="F:metal ion binding"/>
    <property type="evidence" value="ECO:0007669"/>
    <property type="project" value="UniProtKB-KW"/>
</dbReference>
<dbReference type="Proteomes" id="UP000008467">
    <property type="component" value="Chromosome"/>
</dbReference>
<keyword evidence="7" id="KW-1185">Reference proteome</keyword>
<evidence type="ECO:0000313" key="6">
    <source>
        <dbReference type="EMBL" id="ADZ83116.1"/>
    </source>
</evidence>
<evidence type="ECO:0000256" key="2">
    <source>
        <dbReference type="ARBA" id="ARBA00022723"/>
    </source>
</evidence>
<dbReference type="GO" id="GO:0009245">
    <property type="term" value="P:lipid A biosynthetic process"/>
    <property type="evidence" value="ECO:0007669"/>
    <property type="project" value="TreeGrafter"/>
</dbReference>
<dbReference type="GO" id="GO:0016020">
    <property type="term" value="C:membrane"/>
    <property type="evidence" value="ECO:0007669"/>
    <property type="project" value="GOC"/>
</dbReference>
<dbReference type="PANTHER" id="PTHR31302:SF25">
    <property type="entry name" value="PHOSPHOESTERASE"/>
    <property type="match status" value="1"/>
</dbReference>
<dbReference type="SUPFAM" id="SSF56300">
    <property type="entry name" value="Metallo-dependent phosphatases"/>
    <property type="match status" value="1"/>
</dbReference>
<keyword evidence="3" id="KW-0378">Hydrolase</keyword>
<keyword evidence="2" id="KW-0479">Metal-binding</keyword>
<protein>
    <submittedName>
        <fullName evidence="6">Metallophosphoesterase</fullName>
    </submittedName>
</protein>
<comment type="similarity">
    <text evidence="4">Belongs to the metallophosphoesterase superfamily.</text>
</comment>
<evidence type="ECO:0000256" key="4">
    <source>
        <dbReference type="ARBA" id="ARBA00061089"/>
    </source>
</evidence>
<dbReference type="InterPro" id="IPR029052">
    <property type="entry name" value="Metallo-depent_PP-like"/>
</dbReference>
<evidence type="ECO:0000313" key="7">
    <source>
        <dbReference type="Proteomes" id="UP000008467"/>
    </source>
</evidence>
<dbReference type="InterPro" id="IPR051158">
    <property type="entry name" value="Metallophosphoesterase_sf"/>
</dbReference>
<dbReference type="FunFam" id="3.60.21.10:FF:000028">
    <property type="entry name" value="Putative metallophosphoesterase"/>
    <property type="match status" value="1"/>
</dbReference>